<feature type="region of interest" description="Disordered" evidence="14">
    <location>
        <begin position="190"/>
        <end position="237"/>
    </location>
</feature>
<feature type="transmembrane region" description="Helical" evidence="13">
    <location>
        <begin position="117"/>
        <end position="143"/>
    </location>
</feature>
<evidence type="ECO:0000256" key="9">
    <source>
        <dbReference type="ARBA" id="ARBA00023065"/>
    </source>
</evidence>
<keyword evidence="10" id="KW-0921">Nickel transport</keyword>
<proteinExistence type="inferred from homology"/>
<evidence type="ECO:0000256" key="12">
    <source>
        <dbReference type="ARBA" id="ARBA00023285"/>
    </source>
</evidence>
<dbReference type="GO" id="GO:0006824">
    <property type="term" value="P:cobalt ion transport"/>
    <property type="evidence" value="ECO:0007669"/>
    <property type="project" value="UniProtKB-KW"/>
</dbReference>
<dbReference type="GO" id="GO:0032025">
    <property type="term" value="P:response to cobalt ion"/>
    <property type="evidence" value="ECO:0007669"/>
    <property type="project" value="TreeGrafter"/>
</dbReference>
<dbReference type="Proteomes" id="UP000324065">
    <property type="component" value="Unassembled WGS sequence"/>
</dbReference>
<evidence type="ECO:0000256" key="6">
    <source>
        <dbReference type="ARBA" id="ARBA00022596"/>
    </source>
</evidence>
<dbReference type="GO" id="GO:0005886">
    <property type="term" value="C:plasma membrane"/>
    <property type="evidence" value="ECO:0007669"/>
    <property type="project" value="UniProtKB-SubCell"/>
</dbReference>
<keyword evidence="11 13" id="KW-0472">Membrane</keyword>
<feature type="transmembrane region" description="Helical" evidence="13">
    <location>
        <begin position="20"/>
        <end position="39"/>
    </location>
</feature>
<dbReference type="GO" id="GO:0015099">
    <property type="term" value="F:nickel cation transmembrane transporter activity"/>
    <property type="evidence" value="ECO:0007669"/>
    <property type="project" value="UniProtKB-UniRule"/>
</dbReference>
<evidence type="ECO:0000256" key="4">
    <source>
        <dbReference type="ARBA" id="ARBA00022448"/>
    </source>
</evidence>
<comment type="subcellular location">
    <subcellularLocation>
        <location evidence="2 13">Cell membrane</location>
        <topology evidence="2 13">Multi-pass membrane protein</topology>
    </subcellularLocation>
</comment>
<dbReference type="EMBL" id="VWPJ01000020">
    <property type="protein sequence ID" value="KAA5604236.1"/>
    <property type="molecule type" value="Genomic_DNA"/>
</dbReference>
<organism evidence="15 16">
    <name type="scientific">Roseospira marina</name>
    <dbReference type="NCBI Taxonomy" id="140057"/>
    <lineage>
        <taxon>Bacteria</taxon>
        <taxon>Pseudomonadati</taxon>
        <taxon>Pseudomonadota</taxon>
        <taxon>Alphaproteobacteria</taxon>
        <taxon>Rhodospirillales</taxon>
        <taxon>Rhodospirillaceae</taxon>
        <taxon>Roseospira</taxon>
    </lineage>
</organism>
<keyword evidence="8 13" id="KW-1133">Transmembrane helix</keyword>
<evidence type="ECO:0000256" key="2">
    <source>
        <dbReference type="ARBA" id="ARBA00004651"/>
    </source>
</evidence>
<gene>
    <name evidence="15" type="ORF">F1188_16830</name>
</gene>
<comment type="function">
    <text evidence="1">Efflux system for nickel and cobalt.</text>
</comment>
<dbReference type="Pfam" id="PF03824">
    <property type="entry name" value="NicO"/>
    <property type="match status" value="1"/>
</dbReference>
<dbReference type="OrthoDB" id="9812956at2"/>
<feature type="compositionally biased region" description="Basic residues" evidence="14">
    <location>
        <begin position="213"/>
        <end position="225"/>
    </location>
</feature>
<evidence type="ECO:0000256" key="1">
    <source>
        <dbReference type="ARBA" id="ARBA00002510"/>
    </source>
</evidence>
<dbReference type="AlphaFoldDB" id="A0A5M6I7N5"/>
<name>A0A5M6I7N5_9PROT</name>
<dbReference type="PANTHER" id="PTHR40659:SF1">
    <property type="entry name" value="NICKEL_COBALT EFFLUX SYSTEM RCNA"/>
    <property type="match status" value="1"/>
</dbReference>
<comment type="similarity">
    <text evidence="13">Belongs to the NiCoT transporter (TC 2.A.52) family.</text>
</comment>
<keyword evidence="12" id="KW-0170">Cobalt</keyword>
<evidence type="ECO:0000313" key="15">
    <source>
        <dbReference type="EMBL" id="KAA5604236.1"/>
    </source>
</evidence>
<evidence type="ECO:0000256" key="5">
    <source>
        <dbReference type="ARBA" id="ARBA00022475"/>
    </source>
</evidence>
<evidence type="ECO:0000256" key="7">
    <source>
        <dbReference type="ARBA" id="ARBA00022692"/>
    </source>
</evidence>
<comment type="caution">
    <text evidence="15">The sequence shown here is derived from an EMBL/GenBank/DDBJ whole genome shotgun (WGS) entry which is preliminary data.</text>
</comment>
<keyword evidence="16" id="KW-1185">Reference proteome</keyword>
<evidence type="ECO:0000256" key="14">
    <source>
        <dbReference type="SAM" id="MobiDB-lite"/>
    </source>
</evidence>
<keyword evidence="4 13" id="KW-0813">Transport</keyword>
<dbReference type="GO" id="GO:0010045">
    <property type="term" value="P:response to nickel cation"/>
    <property type="evidence" value="ECO:0007669"/>
    <property type="project" value="TreeGrafter"/>
</dbReference>
<evidence type="ECO:0000313" key="16">
    <source>
        <dbReference type="Proteomes" id="UP000324065"/>
    </source>
</evidence>
<keyword evidence="5" id="KW-1003">Cell membrane</keyword>
<feature type="transmembrane region" description="Helical" evidence="13">
    <location>
        <begin position="163"/>
        <end position="182"/>
    </location>
</feature>
<reference evidence="15 16" key="1">
    <citation type="submission" date="2019-09" db="EMBL/GenBank/DDBJ databases">
        <title>Genome sequence of Roseospira marina, one of the more divergent members of the non-sulfur purple photosynthetic bacterial family, the Rhodospirillaceae.</title>
        <authorList>
            <person name="Meyer T."/>
            <person name="Kyndt J."/>
        </authorList>
    </citation>
    <scope>NUCLEOTIDE SEQUENCE [LARGE SCALE GENOMIC DNA]</scope>
    <source>
        <strain evidence="15 16">DSM 15113</strain>
    </source>
</reference>
<feature type="transmembrane region" description="Helical" evidence="13">
    <location>
        <begin position="328"/>
        <end position="349"/>
    </location>
</feature>
<evidence type="ECO:0000256" key="13">
    <source>
        <dbReference type="RuleBase" id="RU362101"/>
    </source>
</evidence>
<accession>A0A5M6I7N5</accession>
<evidence type="ECO:0000256" key="10">
    <source>
        <dbReference type="ARBA" id="ARBA00023112"/>
    </source>
</evidence>
<dbReference type="PANTHER" id="PTHR40659">
    <property type="entry name" value="NICKEL/COBALT EFFLUX SYSTEM RCNA"/>
    <property type="match status" value="1"/>
</dbReference>
<evidence type="ECO:0000256" key="8">
    <source>
        <dbReference type="ARBA" id="ARBA00022989"/>
    </source>
</evidence>
<keyword evidence="3" id="KW-0171">Cobalt transport</keyword>
<protein>
    <recommendedName>
        <fullName evidence="13">Nickel/cobalt efflux system</fullName>
    </recommendedName>
</protein>
<dbReference type="InterPro" id="IPR011541">
    <property type="entry name" value="Ni/Co_transpt_high_affinity"/>
</dbReference>
<feature type="transmembrane region" description="Helical" evidence="13">
    <location>
        <begin position="280"/>
        <end position="307"/>
    </location>
</feature>
<keyword evidence="6" id="KW-0533">Nickel</keyword>
<keyword evidence="7 13" id="KW-0812">Transmembrane</keyword>
<feature type="transmembrane region" description="Helical" evidence="13">
    <location>
        <begin position="253"/>
        <end position="274"/>
    </location>
</feature>
<feature type="transmembrane region" description="Helical" evidence="13">
    <location>
        <begin position="77"/>
        <end position="96"/>
    </location>
</feature>
<dbReference type="GO" id="GO:0046583">
    <property type="term" value="F:monoatomic cation efflux transmembrane transporter activity"/>
    <property type="evidence" value="ECO:0007669"/>
    <property type="project" value="TreeGrafter"/>
</dbReference>
<evidence type="ECO:0000256" key="3">
    <source>
        <dbReference type="ARBA" id="ARBA00022426"/>
    </source>
</evidence>
<dbReference type="InterPro" id="IPR051224">
    <property type="entry name" value="NiCoT_RcnA"/>
</dbReference>
<evidence type="ECO:0000256" key="11">
    <source>
        <dbReference type="ARBA" id="ARBA00023136"/>
    </source>
</evidence>
<keyword evidence="9" id="KW-0406">Ion transport</keyword>
<sequence>MESDVSVNASAGRIGRRAPWGLLLVLGLALAAGLGLVLLPPGWASAALTWVRTVQGEYQLALKDAVLALREEHPGTAALTLAGLSFLYGVLHAVGPGHGKAVIGTYAAANLRQVRRAVILSLAAGLVQALSAITLVSAAFLLIHGGARWATQAGDRYLEPASYAVIAGLGGWVALRAVWPWLKAWVGGRTGASSPSGTEPPHAPSAPDLSREPHHHHDHGHHGRHDHGEGCGCGHAHMPTPDQVTEAGSWRQIAALAVAIGLRPCTGAILVLILSFSVGLWAAGVAAALCMGLGTALTVSVLAAVASTLGKTAVPQPHAGRAFWWRRLLGLAGGSVIFGLGLVLFLAAVQRPTHPLL</sequence>